<evidence type="ECO:0000313" key="4">
    <source>
        <dbReference type="EMBL" id="KIM97142.1"/>
    </source>
</evidence>
<evidence type="ECO:0000256" key="2">
    <source>
        <dbReference type="ARBA" id="ARBA00022801"/>
    </source>
</evidence>
<dbReference type="InterPro" id="IPR050789">
    <property type="entry name" value="Diverse_Enzym_Activities"/>
</dbReference>
<gene>
    <name evidence="4" type="ORF">OIDMADRAFT_57780</name>
</gene>
<evidence type="ECO:0000313" key="5">
    <source>
        <dbReference type="Proteomes" id="UP000054321"/>
    </source>
</evidence>
<sequence>MPSTESTFQAAVDAKAIPGAAIVATSVDGSYSYARSFGVRSLKDGEDSKPLELDAIYWMASCTKLMTAISALQCVERSQFTLDEDVTRLLPELKDIQVQISVENGTGTPVFAKAKNKITLRHLLTHTSGLSYTKFGDLSLGLIDRCLAPLVFEPGEGFIYGTGVDWAGLMVERVSGLSLESYIQQHIGTPLDIGSIVFRIRSYPDIFRRLVVVSLRKEKSGPVQWTPQTIWPVDMTEDSGGSGAYASIVDYQKILHSITANDSRLLQSNMVDELFRPEMSAVVREGVKRVLMDETTNNIYGGLPKGTDVTYAMGGMVVLEDLPGRRTKGSLHWGGLLNVFFWMDRTTGVSGIYGSQVFPAGDPTCLGLFAEFERKTYEALKSISDA</sequence>
<dbReference type="HOGENOM" id="CLU_020027_11_1_1"/>
<dbReference type="Proteomes" id="UP000054321">
    <property type="component" value="Unassembled WGS sequence"/>
</dbReference>
<dbReference type="InParanoid" id="A0A0C3D5I7"/>
<protein>
    <recommendedName>
        <fullName evidence="3">Beta-lactamase-related domain-containing protein</fullName>
    </recommendedName>
</protein>
<reference evidence="5" key="2">
    <citation type="submission" date="2015-01" db="EMBL/GenBank/DDBJ databases">
        <title>Evolutionary Origins and Diversification of the Mycorrhizal Mutualists.</title>
        <authorList>
            <consortium name="DOE Joint Genome Institute"/>
            <consortium name="Mycorrhizal Genomics Consortium"/>
            <person name="Kohler A."/>
            <person name="Kuo A."/>
            <person name="Nagy L.G."/>
            <person name="Floudas D."/>
            <person name="Copeland A."/>
            <person name="Barry K.W."/>
            <person name="Cichocki N."/>
            <person name="Veneault-Fourrey C."/>
            <person name="LaButti K."/>
            <person name="Lindquist E.A."/>
            <person name="Lipzen A."/>
            <person name="Lundell T."/>
            <person name="Morin E."/>
            <person name="Murat C."/>
            <person name="Riley R."/>
            <person name="Ohm R."/>
            <person name="Sun H."/>
            <person name="Tunlid A."/>
            <person name="Henrissat B."/>
            <person name="Grigoriev I.V."/>
            <person name="Hibbett D.S."/>
            <person name="Martin F."/>
        </authorList>
    </citation>
    <scope>NUCLEOTIDE SEQUENCE [LARGE SCALE GENOMIC DNA]</scope>
    <source>
        <strain evidence="5">Zn</strain>
    </source>
</reference>
<comment type="similarity">
    <text evidence="1">Belongs to the class-A beta-lactamase family.</text>
</comment>
<dbReference type="AlphaFoldDB" id="A0A0C3D5I7"/>
<keyword evidence="5" id="KW-1185">Reference proteome</keyword>
<dbReference type="STRING" id="913774.A0A0C3D5I7"/>
<dbReference type="PANTHER" id="PTHR43283:SF17">
    <property type="entry name" value="(LOVD), PUTATIVE (AFU_ORTHOLOGUE AFUA_5G00920)-RELATED"/>
    <property type="match status" value="1"/>
</dbReference>
<dbReference type="OrthoDB" id="428260at2759"/>
<reference evidence="4 5" key="1">
    <citation type="submission" date="2014-04" db="EMBL/GenBank/DDBJ databases">
        <authorList>
            <consortium name="DOE Joint Genome Institute"/>
            <person name="Kuo A."/>
            <person name="Martino E."/>
            <person name="Perotto S."/>
            <person name="Kohler A."/>
            <person name="Nagy L.G."/>
            <person name="Floudas D."/>
            <person name="Copeland A."/>
            <person name="Barry K.W."/>
            <person name="Cichocki N."/>
            <person name="Veneault-Fourrey C."/>
            <person name="LaButti K."/>
            <person name="Lindquist E.A."/>
            <person name="Lipzen A."/>
            <person name="Lundell T."/>
            <person name="Morin E."/>
            <person name="Murat C."/>
            <person name="Sun H."/>
            <person name="Tunlid A."/>
            <person name="Henrissat B."/>
            <person name="Grigoriev I.V."/>
            <person name="Hibbett D.S."/>
            <person name="Martin F."/>
            <person name="Nordberg H.P."/>
            <person name="Cantor M.N."/>
            <person name="Hua S.X."/>
        </authorList>
    </citation>
    <scope>NUCLEOTIDE SEQUENCE [LARGE SCALE GENOMIC DNA]</scope>
    <source>
        <strain evidence="4 5">Zn</strain>
    </source>
</reference>
<accession>A0A0C3D5I7</accession>
<dbReference type="PANTHER" id="PTHR43283">
    <property type="entry name" value="BETA-LACTAMASE-RELATED"/>
    <property type="match status" value="1"/>
</dbReference>
<keyword evidence="2" id="KW-0378">Hydrolase</keyword>
<dbReference type="InterPro" id="IPR001466">
    <property type="entry name" value="Beta-lactam-related"/>
</dbReference>
<dbReference type="GO" id="GO:0016787">
    <property type="term" value="F:hydrolase activity"/>
    <property type="evidence" value="ECO:0007669"/>
    <property type="project" value="UniProtKB-KW"/>
</dbReference>
<feature type="domain" description="Beta-lactamase-related" evidence="3">
    <location>
        <begin position="6"/>
        <end position="358"/>
    </location>
</feature>
<name>A0A0C3D5I7_OIDMZ</name>
<dbReference type="EMBL" id="KN832882">
    <property type="protein sequence ID" value="KIM97142.1"/>
    <property type="molecule type" value="Genomic_DNA"/>
</dbReference>
<dbReference type="SUPFAM" id="SSF56601">
    <property type="entry name" value="beta-lactamase/transpeptidase-like"/>
    <property type="match status" value="1"/>
</dbReference>
<organism evidence="4 5">
    <name type="scientific">Oidiodendron maius (strain Zn)</name>
    <dbReference type="NCBI Taxonomy" id="913774"/>
    <lineage>
        <taxon>Eukaryota</taxon>
        <taxon>Fungi</taxon>
        <taxon>Dikarya</taxon>
        <taxon>Ascomycota</taxon>
        <taxon>Pezizomycotina</taxon>
        <taxon>Leotiomycetes</taxon>
        <taxon>Leotiomycetes incertae sedis</taxon>
        <taxon>Myxotrichaceae</taxon>
        <taxon>Oidiodendron</taxon>
    </lineage>
</organism>
<evidence type="ECO:0000259" key="3">
    <source>
        <dbReference type="Pfam" id="PF00144"/>
    </source>
</evidence>
<dbReference type="Gene3D" id="3.40.710.10">
    <property type="entry name" value="DD-peptidase/beta-lactamase superfamily"/>
    <property type="match status" value="1"/>
</dbReference>
<dbReference type="InterPro" id="IPR012338">
    <property type="entry name" value="Beta-lactam/transpept-like"/>
</dbReference>
<dbReference type="Pfam" id="PF00144">
    <property type="entry name" value="Beta-lactamase"/>
    <property type="match status" value="1"/>
</dbReference>
<evidence type="ECO:0000256" key="1">
    <source>
        <dbReference type="ARBA" id="ARBA00009009"/>
    </source>
</evidence>
<proteinExistence type="inferred from homology"/>